<comment type="catalytic activity">
    <reaction evidence="11 12">
        <text>(1S,2R)-1-C-(indol-3-yl)glycerol 3-phosphate + L-serine = D-glyceraldehyde 3-phosphate + L-tryptophan + H2O</text>
        <dbReference type="Rhea" id="RHEA:10532"/>
        <dbReference type="ChEBI" id="CHEBI:15377"/>
        <dbReference type="ChEBI" id="CHEBI:33384"/>
        <dbReference type="ChEBI" id="CHEBI:57912"/>
        <dbReference type="ChEBI" id="CHEBI:58866"/>
        <dbReference type="ChEBI" id="CHEBI:59776"/>
        <dbReference type="EC" id="4.2.1.20"/>
    </reaction>
</comment>
<evidence type="ECO:0000313" key="14">
    <source>
        <dbReference type="EMBL" id="SDI28612.1"/>
    </source>
</evidence>
<proteinExistence type="inferred from homology"/>
<dbReference type="Pfam" id="PF00291">
    <property type="entry name" value="PALP"/>
    <property type="match status" value="1"/>
</dbReference>
<comment type="cofactor">
    <cofactor evidence="1 12">
        <name>pyridoxal 5'-phosphate</name>
        <dbReference type="ChEBI" id="CHEBI:597326"/>
    </cofactor>
</comment>
<dbReference type="InterPro" id="IPR006653">
    <property type="entry name" value="Trp_synth_b_CS"/>
</dbReference>
<keyword evidence="6 12" id="KW-0028">Amino-acid biosynthesis</keyword>
<evidence type="ECO:0000256" key="8">
    <source>
        <dbReference type="ARBA" id="ARBA00022898"/>
    </source>
</evidence>
<dbReference type="InterPro" id="IPR006654">
    <property type="entry name" value="Trp_synth_beta"/>
</dbReference>
<evidence type="ECO:0000256" key="2">
    <source>
        <dbReference type="ARBA" id="ARBA00002786"/>
    </source>
</evidence>
<dbReference type="UniPathway" id="UPA00035">
    <property type="reaction ID" value="UER00044"/>
</dbReference>
<dbReference type="OrthoDB" id="9766131at2"/>
<sequence>MTVSYPDARGRYGKFGGKYVPETVMAALEELEAGFQEAIADPAFMTSFRDVLRDYAGRQTPLTYAERLSQHTGGASIYLKREDLLHTGAHKINNAIGQALLAVRMGKKKIVAETGAGQHGVAAATAAAKYGLECKIFMGAKDMERQRLNVFRMELLGAEVIPAESGSQTLKDATNEAIRYWVANVEDTVYLIGSVVGPHPYPQMVREFQRVIGEEAKAQIEESPAAVVACVGGGSNAIGMFSAFLEDENVSLYGAEAAGRGLDTEEHAASLTKGIPGVIHGAFTSLLQDEAGQITEPYSISAGLDYPGIGPEHAHLSETKRVTYEAISDEEALQALSLLTKTEGILPALESAHALALALRKAKWMSPADKLLVCLSGRGDKDVETIRHEWDGEGNDDEQR</sequence>
<accession>A0A1G8JBZ2</accession>
<keyword evidence="7 12" id="KW-0822">Tryptophan biosynthesis</keyword>
<dbReference type="RefSeq" id="WP_090395634.1">
    <property type="nucleotide sequence ID" value="NZ_FNEN01000001.1"/>
</dbReference>
<evidence type="ECO:0000256" key="6">
    <source>
        <dbReference type="ARBA" id="ARBA00022605"/>
    </source>
</evidence>
<feature type="modified residue" description="N6-(pyridoxal phosphate)lysine" evidence="12">
    <location>
        <position position="91"/>
    </location>
</feature>
<dbReference type="FunFam" id="3.40.50.1100:FF:000004">
    <property type="entry name" value="Tryptophan synthase beta chain"/>
    <property type="match status" value="1"/>
</dbReference>
<reference evidence="14 15" key="1">
    <citation type="submission" date="2016-10" db="EMBL/GenBank/DDBJ databases">
        <authorList>
            <person name="de Groot N.N."/>
        </authorList>
    </citation>
    <scope>NUCLEOTIDE SEQUENCE [LARGE SCALE GENOMIC DNA]</scope>
    <source>
        <strain evidence="14 15">DSM 21771</strain>
    </source>
</reference>
<dbReference type="PANTHER" id="PTHR48077">
    <property type="entry name" value="TRYPTOPHAN SYNTHASE-RELATED"/>
    <property type="match status" value="1"/>
</dbReference>
<dbReference type="InterPro" id="IPR036052">
    <property type="entry name" value="TrpB-like_PALP_sf"/>
</dbReference>
<organism evidence="14 15">
    <name type="scientific">Natribacillus halophilus</name>
    <dbReference type="NCBI Taxonomy" id="549003"/>
    <lineage>
        <taxon>Bacteria</taxon>
        <taxon>Bacillati</taxon>
        <taxon>Bacillota</taxon>
        <taxon>Bacilli</taxon>
        <taxon>Bacillales</taxon>
        <taxon>Bacillaceae</taxon>
        <taxon>Natribacillus</taxon>
    </lineage>
</organism>
<dbReference type="InterPro" id="IPR023026">
    <property type="entry name" value="Trp_synth_beta/beta-like"/>
</dbReference>
<comment type="similarity">
    <text evidence="4 12">Belongs to the TrpB family.</text>
</comment>
<dbReference type="EMBL" id="FNEN01000001">
    <property type="protein sequence ID" value="SDI28612.1"/>
    <property type="molecule type" value="Genomic_DNA"/>
</dbReference>
<evidence type="ECO:0000256" key="7">
    <source>
        <dbReference type="ARBA" id="ARBA00022822"/>
    </source>
</evidence>
<evidence type="ECO:0000256" key="3">
    <source>
        <dbReference type="ARBA" id="ARBA00004733"/>
    </source>
</evidence>
<evidence type="ECO:0000256" key="1">
    <source>
        <dbReference type="ARBA" id="ARBA00001933"/>
    </source>
</evidence>
<dbReference type="SUPFAM" id="SSF53686">
    <property type="entry name" value="Tryptophan synthase beta subunit-like PLP-dependent enzymes"/>
    <property type="match status" value="1"/>
</dbReference>
<keyword evidence="8 12" id="KW-0663">Pyridoxal phosphate</keyword>
<evidence type="ECO:0000313" key="15">
    <source>
        <dbReference type="Proteomes" id="UP000198853"/>
    </source>
</evidence>
<keyword evidence="9 12" id="KW-0057">Aromatic amino acid biosynthesis</keyword>
<dbReference type="GO" id="GO:0004834">
    <property type="term" value="F:tryptophan synthase activity"/>
    <property type="evidence" value="ECO:0007669"/>
    <property type="project" value="UniProtKB-UniRule"/>
</dbReference>
<dbReference type="GO" id="GO:0005737">
    <property type="term" value="C:cytoplasm"/>
    <property type="evidence" value="ECO:0007669"/>
    <property type="project" value="TreeGrafter"/>
</dbReference>
<dbReference type="PANTHER" id="PTHR48077:SF3">
    <property type="entry name" value="TRYPTOPHAN SYNTHASE"/>
    <property type="match status" value="1"/>
</dbReference>
<dbReference type="CDD" id="cd06446">
    <property type="entry name" value="Trp-synth_B"/>
    <property type="match status" value="1"/>
</dbReference>
<dbReference type="FunFam" id="3.40.50.1100:FF:000001">
    <property type="entry name" value="Tryptophan synthase beta chain"/>
    <property type="match status" value="1"/>
</dbReference>
<comment type="function">
    <text evidence="2 12">The beta subunit is responsible for the synthesis of L-tryptophan from indole and L-serine.</text>
</comment>
<dbReference type="Gene3D" id="3.40.50.1100">
    <property type="match status" value="2"/>
</dbReference>
<evidence type="ECO:0000256" key="5">
    <source>
        <dbReference type="ARBA" id="ARBA00011270"/>
    </source>
</evidence>
<dbReference type="PROSITE" id="PS00168">
    <property type="entry name" value="TRP_SYNTHASE_BETA"/>
    <property type="match status" value="1"/>
</dbReference>
<protein>
    <recommendedName>
        <fullName evidence="12">Tryptophan synthase beta chain</fullName>
        <ecNumber evidence="12">4.2.1.20</ecNumber>
    </recommendedName>
</protein>
<evidence type="ECO:0000256" key="10">
    <source>
        <dbReference type="ARBA" id="ARBA00023239"/>
    </source>
</evidence>
<name>A0A1G8JBZ2_9BACI</name>
<dbReference type="AlphaFoldDB" id="A0A1G8JBZ2"/>
<evidence type="ECO:0000256" key="4">
    <source>
        <dbReference type="ARBA" id="ARBA00009982"/>
    </source>
</evidence>
<gene>
    <name evidence="12" type="primary">trpB</name>
    <name evidence="14" type="ORF">SAMN04488123_101146</name>
</gene>
<dbReference type="PIRSF" id="PIRSF001413">
    <property type="entry name" value="Trp_syn_beta"/>
    <property type="match status" value="1"/>
</dbReference>
<dbReference type="NCBIfam" id="TIGR00263">
    <property type="entry name" value="trpB"/>
    <property type="match status" value="1"/>
</dbReference>
<evidence type="ECO:0000256" key="9">
    <source>
        <dbReference type="ARBA" id="ARBA00023141"/>
    </source>
</evidence>
<feature type="domain" description="Tryptophan synthase beta chain-like PALP" evidence="13">
    <location>
        <begin position="56"/>
        <end position="377"/>
    </location>
</feature>
<comment type="subunit">
    <text evidence="5 12">Tetramer of two alpha and two beta chains.</text>
</comment>
<dbReference type="InterPro" id="IPR001926">
    <property type="entry name" value="TrpB-like_PALP"/>
</dbReference>
<evidence type="ECO:0000256" key="12">
    <source>
        <dbReference type="HAMAP-Rule" id="MF_00133"/>
    </source>
</evidence>
<dbReference type="EC" id="4.2.1.20" evidence="12"/>
<evidence type="ECO:0000256" key="11">
    <source>
        <dbReference type="ARBA" id="ARBA00049047"/>
    </source>
</evidence>
<dbReference type="Proteomes" id="UP000198853">
    <property type="component" value="Unassembled WGS sequence"/>
</dbReference>
<comment type="pathway">
    <text evidence="3 12">Amino-acid biosynthesis; L-tryptophan biosynthesis; L-tryptophan from chorismate: step 5/5.</text>
</comment>
<keyword evidence="15" id="KW-1185">Reference proteome</keyword>
<keyword evidence="10 12" id="KW-0456">Lyase</keyword>
<evidence type="ECO:0000259" key="13">
    <source>
        <dbReference type="Pfam" id="PF00291"/>
    </source>
</evidence>
<dbReference type="HAMAP" id="MF_00133">
    <property type="entry name" value="Trp_synth_beta"/>
    <property type="match status" value="1"/>
</dbReference>